<name>A0ABT8H6Q4_MYCAO</name>
<evidence type="ECO:0000313" key="1">
    <source>
        <dbReference type="EMBL" id="MDN4516442.1"/>
    </source>
</evidence>
<protein>
    <recommendedName>
        <fullName evidence="3">PPE family domain-containing protein</fullName>
    </recommendedName>
</protein>
<evidence type="ECO:0000313" key="2">
    <source>
        <dbReference type="Proteomes" id="UP001172687"/>
    </source>
</evidence>
<comment type="caution">
    <text evidence="1">The sequence shown here is derived from an EMBL/GenBank/DDBJ whole genome shotgun (WGS) entry which is preliminary data.</text>
</comment>
<reference evidence="1" key="1">
    <citation type="submission" date="2023-07" db="EMBL/GenBank/DDBJ databases">
        <title>Degradation of tert-butanol by M. austroafricanum TBA100.</title>
        <authorList>
            <person name="Helbich S."/>
            <person name="Vainshtein Y."/>
        </authorList>
    </citation>
    <scope>NUCLEOTIDE SEQUENCE</scope>
    <source>
        <strain evidence="1">TBA100</strain>
    </source>
</reference>
<dbReference type="EMBL" id="JAUHTC010000007">
    <property type="protein sequence ID" value="MDN4516442.1"/>
    <property type="molecule type" value="Genomic_DNA"/>
</dbReference>
<sequence>MASAADQTVALVKLTTHRVMRELYDQSIAYWRAYAAAVPAYTPNDDHLARVATAAANAVGNICSAITFGSAASRAPLVAPSPAPYGVGELGNPQNPARYVTEPLSVCPDWIATAEEFDNATAAWLNTDANIPASQWSPEQQAIYLDVLPIMQSNAGEMQNLGAQSLDPVFDDFAALAAQYRRAFVQSIPSYLPADGYLANTAAELSAANSHACRAVGAS</sequence>
<proteinExistence type="predicted"/>
<keyword evidence="2" id="KW-1185">Reference proteome</keyword>
<gene>
    <name evidence="1" type="ORF">QYF68_01195</name>
</gene>
<dbReference type="RefSeq" id="WP_145977918.1">
    <property type="nucleotide sequence ID" value="NZ_CP070380.1"/>
</dbReference>
<organism evidence="1 2">
    <name type="scientific">Mycolicibacterium austroafricanum</name>
    <name type="common">Mycobacterium austroafricanum</name>
    <dbReference type="NCBI Taxonomy" id="39687"/>
    <lineage>
        <taxon>Bacteria</taxon>
        <taxon>Bacillati</taxon>
        <taxon>Actinomycetota</taxon>
        <taxon>Actinomycetes</taxon>
        <taxon>Mycobacteriales</taxon>
        <taxon>Mycobacteriaceae</taxon>
        <taxon>Mycolicibacterium</taxon>
    </lineage>
</organism>
<accession>A0ABT8H6Q4</accession>
<evidence type="ECO:0008006" key="3">
    <source>
        <dbReference type="Google" id="ProtNLM"/>
    </source>
</evidence>
<dbReference type="Proteomes" id="UP001172687">
    <property type="component" value="Unassembled WGS sequence"/>
</dbReference>